<name>Q1IKN3_KORVE</name>
<evidence type="ECO:0000256" key="5">
    <source>
        <dbReference type="SAM" id="Phobius"/>
    </source>
</evidence>
<proteinExistence type="predicted"/>
<dbReference type="GO" id="GO:0012505">
    <property type="term" value="C:endomembrane system"/>
    <property type="evidence" value="ECO:0007669"/>
    <property type="project" value="UniProtKB-SubCell"/>
</dbReference>
<feature type="transmembrane region" description="Helical" evidence="5">
    <location>
        <begin position="72"/>
        <end position="90"/>
    </location>
</feature>
<keyword evidence="2 5" id="KW-0812">Transmembrane</keyword>
<keyword evidence="3 5" id="KW-1133">Transmembrane helix</keyword>
<reference evidence="6 7" key="1">
    <citation type="journal article" date="2009" name="Appl. Environ. Microbiol.">
        <title>Three genomes from the phylum Acidobacteria provide insight into the lifestyles of these microorganisms in soils.</title>
        <authorList>
            <person name="Ward N.L."/>
            <person name="Challacombe J.F."/>
            <person name="Janssen P.H."/>
            <person name="Henrissat B."/>
            <person name="Coutinho P.M."/>
            <person name="Wu M."/>
            <person name="Xie G."/>
            <person name="Haft D.H."/>
            <person name="Sait M."/>
            <person name="Badger J."/>
            <person name="Barabote R.D."/>
            <person name="Bradley B."/>
            <person name="Brettin T.S."/>
            <person name="Brinkac L.M."/>
            <person name="Bruce D."/>
            <person name="Creasy T."/>
            <person name="Daugherty S.C."/>
            <person name="Davidsen T.M."/>
            <person name="DeBoy R.T."/>
            <person name="Detter J.C."/>
            <person name="Dodson R.J."/>
            <person name="Durkin A.S."/>
            <person name="Ganapathy A."/>
            <person name="Gwinn-Giglio M."/>
            <person name="Han C.S."/>
            <person name="Khouri H."/>
            <person name="Kiss H."/>
            <person name="Kothari S.P."/>
            <person name="Madupu R."/>
            <person name="Nelson K.E."/>
            <person name="Nelson W.C."/>
            <person name="Paulsen I."/>
            <person name="Penn K."/>
            <person name="Ren Q."/>
            <person name="Rosovitz M.J."/>
            <person name="Selengut J.D."/>
            <person name="Shrivastava S."/>
            <person name="Sullivan S.A."/>
            <person name="Tapia R."/>
            <person name="Thompson L.S."/>
            <person name="Watkins K.L."/>
            <person name="Yang Q."/>
            <person name="Yu C."/>
            <person name="Zafar N."/>
            <person name="Zhou L."/>
            <person name="Kuske C.R."/>
        </authorList>
    </citation>
    <scope>NUCLEOTIDE SEQUENCE [LARGE SCALE GENOMIC DNA]</scope>
    <source>
        <strain evidence="6 7">Ellin345</strain>
    </source>
</reference>
<keyword evidence="7" id="KW-1185">Reference proteome</keyword>
<evidence type="ECO:0000256" key="2">
    <source>
        <dbReference type="ARBA" id="ARBA00022692"/>
    </source>
</evidence>
<sequence length="196" mass="22347">MRSLLATLALIACAVYATIPLFWFTLHPFTKHWRARGRHSFKLILPLWLAYIVIAIAVLYPWRNQSLYTTPYAYIPGGLLVLTGLLLYVLSSRGFTHVQLSGLAEVEPDRHAQRLVTTGIRARVRHPIYLGHLCELLGWTICFGTVSLIALSAFAIVTGYFMLRLEDRELEDRFGPEYTAYRQRVPAIIPRVFLSS</sequence>
<dbReference type="OrthoDB" id="9789029at2"/>
<dbReference type="RefSeq" id="WP_011524366.1">
    <property type="nucleotide sequence ID" value="NC_008009.1"/>
</dbReference>
<evidence type="ECO:0000256" key="4">
    <source>
        <dbReference type="ARBA" id="ARBA00023136"/>
    </source>
</evidence>
<dbReference type="InterPro" id="IPR007318">
    <property type="entry name" value="Phopholipid_MeTrfase"/>
</dbReference>
<dbReference type="KEGG" id="aba:Acid345_3566"/>
<dbReference type="STRING" id="204669.Acid345_3566"/>
<feature type="transmembrane region" description="Helical" evidence="5">
    <location>
        <begin position="136"/>
        <end position="163"/>
    </location>
</feature>
<gene>
    <name evidence="6" type="ordered locus">Acid345_3566</name>
</gene>
<comment type="subcellular location">
    <subcellularLocation>
        <location evidence="1">Endomembrane system</location>
        <topology evidence="1">Multi-pass membrane protein</topology>
    </subcellularLocation>
</comment>
<dbReference type="PANTHER" id="PTHR12714">
    <property type="entry name" value="PROTEIN-S ISOPRENYLCYSTEINE O-METHYLTRANSFERASE"/>
    <property type="match status" value="1"/>
</dbReference>
<dbReference type="EMBL" id="CP000360">
    <property type="protein sequence ID" value="ABF42567.1"/>
    <property type="molecule type" value="Genomic_DNA"/>
</dbReference>
<dbReference type="PANTHER" id="PTHR12714:SF9">
    <property type="entry name" value="PROTEIN-S-ISOPRENYLCYSTEINE O-METHYLTRANSFERASE"/>
    <property type="match status" value="1"/>
</dbReference>
<accession>Q1IKN3</accession>
<dbReference type="Pfam" id="PF04191">
    <property type="entry name" value="PEMT"/>
    <property type="match status" value="1"/>
</dbReference>
<evidence type="ECO:0000313" key="6">
    <source>
        <dbReference type="EMBL" id="ABF42567.1"/>
    </source>
</evidence>
<dbReference type="HOGENOM" id="CLU_065200_5_0_0"/>
<evidence type="ECO:0008006" key="8">
    <source>
        <dbReference type="Google" id="ProtNLM"/>
    </source>
</evidence>
<evidence type="ECO:0000313" key="7">
    <source>
        <dbReference type="Proteomes" id="UP000002432"/>
    </source>
</evidence>
<organism evidence="6 7">
    <name type="scientific">Koribacter versatilis (strain Ellin345)</name>
    <dbReference type="NCBI Taxonomy" id="204669"/>
    <lineage>
        <taxon>Bacteria</taxon>
        <taxon>Pseudomonadati</taxon>
        <taxon>Acidobacteriota</taxon>
        <taxon>Terriglobia</taxon>
        <taxon>Terriglobales</taxon>
        <taxon>Candidatus Korobacteraceae</taxon>
        <taxon>Candidatus Korobacter</taxon>
    </lineage>
</organism>
<evidence type="ECO:0000256" key="3">
    <source>
        <dbReference type="ARBA" id="ARBA00022989"/>
    </source>
</evidence>
<feature type="transmembrane region" description="Helical" evidence="5">
    <location>
        <begin position="41"/>
        <end position="60"/>
    </location>
</feature>
<evidence type="ECO:0000256" key="1">
    <source>
        <dbReference type="ARBA" id="ARBA00004127"/>
    </source>
</evidence>
<dbReference type="eggNOG" id="COG2020">
    <property type="taxonomic scope" value="Bacteria"/>
</dbReference>
<dbReference type="Proteomes" id="UP000002432">
    <property type="component" value="Chromosome"/>
</dbReference>
<dbReference type="GO" id="GO:0016740">
    <property type="term" value="F:transferase activity"/>
    <property type="evidence" value="ECO:0007669"/>
    <property type="project" value="UniProtKB-ARBA"/>
</dbReference>
<keyword evidence="4 5" id="KW-0472">Membrane</keyword>
<dbReference type="EnsemblBacteria" id="ABF42567">
    <property type="protein sequence ID" value="ABF42567"/>
    <property type="gene ID" value="Acid345_3566"/>
</dbReference>
<dbReference type="Gene3D" id="1.20.120.1630">
    <property type="match status" value="1"/>
</dbReference>
<protein>
    <recommendedName>
        <fullName evidence="8">Isoprenylcysteine carboxyl methyltransferase</fullName>
    </recommendedName>
</protein>
<dbReference type="AlphaFoldDB" id="Q1IKN3"/>